<organism evidence="1 2">
    <name type="scientific">Lepidopterella palustris CBS 459.81</name>
    <dbReference type="NCBI Taxonomy" id="1314670"/>
    <lineage>
        <taxon>Eukaryota</taxon>
        <taxon>Fungi</taxon>
        <taxon>Dikarya</taxon>
        <taxon>Ascomycota</taxon>
        <taxon>Pezizomycotina</taxon>
        <taxon>Dothideomycetes</taxon>
        <taxon>Pleosporomycetidae</taxon>
        <taxon>Mytilinidiales</taxon>
        <taxon>Argynnaceae</taxon>
        <taxon>Lepidopterella</taxon>
    </lineage>
</organism>
<dbReference type="Proteomes" id="UP000250266">
    <property type="component" value="Unassembled WGS sequence"/>
</dbReference>
<name>A0A8E2EED3_9PEZI</name>
<proteinExistence type="predicted"/>
<dbReference type="OrthoDB" id="3503419at2759"/>
<evidence type="ECO:0000313" key="1">
    <source>
        <dbReference type="EMBL" id="OCK82256.1"/>
    </source>
</evidence>
<reference evidence="1 2" key="1">
    <citation type="journal article" date="2016" name="Nat. Commun.">
        <title>Ectomycorrhizal ecology is imprinted in the genome of the dominant symbiotic fungus Cenococcum geophilum.</title>
        <authorList>
            <consortium name="DOE Joint Genome Institute"/>
            <person name="Peter M."/>
            <person name="Kohler A."/>
            <person name="Ohm R.A."/>
            <person name="Kuo A."/>
            <person name="Krutzmann J."/>
            <person name="Morin E."/>
            <person name="Arend M."/>
            <person name="Barry K.W."/>
            <person name="Binder M."/>
            <person name="Choi C."/>
            <person name="Clum A."/>
            <person name="Copeland A."/>
            <person name="Grisel N."/>
            <person name="Haridas S."/>
            <person name="Kipfer T."/>
            <person name="LaButti K."/>
            <person name="Lindquist E."/>
            <person name="Lipzen A."/>
            <person name="Maire R."/>
            <person name="Meier B."/>
            <person name="Mihaltcheva S."/>
            <person name="Molinier V."/>
            <person name="Murat C."/>
            <person name="Poggeler S."/>
            <person name="Quandt C.A."/>
            <person name="Sperisen C."/>
            <person name="Tritt A."/>
            <person name="Tisserant E."/>
            <person name="Crous P.W."/>
            <person name="Henrissat B."/>
            <person name="Nehls U."/>
            <person name="Egli S."/>
            <person name="Spatafora J.W."/>
            <person name="Grigoriev I.V."/>
            <person name="Martin F.M."/>
        </authorList>
    </citation>
    <scope>NUCLEOTIDE SEQUENCE [LARGE SCALE GENOMIC DNA]</scope>
    <source>
        <strain evidence="1 2">CBS 459.81</strain>
    </source>
</reference>
<dbReference type="EMBL" id="KV744894">
    <property type="protein sequence ID" value="OCK82256.1"/>
    <property type="molecule type" value="Genomic_DNA"/>
</dbReference>
<gene>
    <name evidence="1" type="ORF">K432DRAFT_415484</name>
</gene>
<keyword evidence="2" id="KW-1185">Reference proteome</keyword>
<evidence type="ECO:0000313" key="2">
    <source>
        <dbReference type="Proteomes" id="UP000250266"/>
    </source>
</evidence>
<accession>A0A8E2EED3</accession>
<sequence>MDGPPIALVDTDTKGGSLFEYLRIKIIVKGECHREGRVAASEIEKHDKPFNWQRLMVTGLENGTIGQNCFPGKDYVQQYATITAIYLAKTGPADIAIVDYVHSLSGYIQVGQWEGGNDDKLFSWKIKILFNGCKIAFLGCRVSFRGDIARNVRALVYDLAMFLTNCWSLTRAALSGGAMVEWKIPLHEYIGPSAVRRVHDSLPSETQDGFGWVDSDIGHMPKASLERNTLFGFLHIVSDNLARKNKHDLLNERLNEVISDRKALVEKIESVHDGFFRRCRLAEVL</sequence>
<dbReference type="AlphaFoldDB" id="A0A8E2EED3"/>
<protein>
    <submittedName>
        <fullName evidence="1">Uncharacterized protein</fullName>
    </submittedName>
</protein>